<evidence type="ECO:0000256" key="6">
    <source>
        <dbReference type="ARBA" id="ARBA00023136"/>
    </source>
</evidence>
<dbReference type="Gene3D" id="1.20.1600.10">
    <property type="entry name" value="Outer membrane efflux proteins (OEP)"/>
    <property type="match status" value="1"/>
</dbReference>
<evidence type="ECO:0000256" key="7">
    <source>
        <dbReference type="ARBA" id="ARBA00023237"/>
    </source>
</evidence>
<organism evidence="9 10">
    <name type="scientific">Sulfurimicrobium lacus</name>
    <dbReference type="NCBI Taxonomy" id="2715678"/>
    <lineage>
        <taxon>Bacteria</taxon>
        <taxon>Pseudomonadati</taxon>
        <taxon>Pseudomonadota</taxon>
        <taxon>Betaproteobacteria</taxon>
        <taxon>Nitrosomonadales</taxon>
        <taxon>Sulfuricellaceae</taxon>
        <taxon>Sulfurimicrobium</taxon>
    </lineage>
</organism>
<keyword evidence="5" id="KW-0812">Transmembrane</keyword>
<dbReference type="GO" id="GO:1990281">
    <property type="term" value="C:efflux pump complex"/>
    <property type="evidence" value="ECO:0007669"/>
    <property type="project" value="TreeGrafter"/>
</dbReference>
<dbReference type="EMBL" id="AP022853">
    <property type="protein sequence ID" value="BCB25341.1"/>
    <property type="molecule type" value="Genomic_DNA"/>
</dbReference>
<keyword evidence="4" id="KW-1134">Transmembrane beta strand</keyword>
<dbReference type="GO" id="GO:0009279">
    <property type="term" value="C:cell outer membrane"/>
    <property type="evidence" value="ECO:0007669"/>
    <property type="project" value="UniProtKB-SubCell"/>
</dbReference>
<dbReference type="KEGG" id="slac:SKTS_02270"/>
<dbReference type="Pfam" id="PF02321">
    <property type="entry name" value="OEP"/>
    <property type="match status" value="2"/>
</dbReference>
<reference evidence="10" key="1">
    <citation type="submission" date="2020-03" db="EMBL/GenBank/DDBJ databases">
        <title>Complete genome sequence of sulfur-oxidizing bacterium skT11.</title>
        <authorList>
            <person name="Kanda M."/>
            <person name="Kojima H."/>
            <person name="Fukui M."/>
        </authorList>
    </citation>
    <scope>NUCLEOTIDE SEQUENCE [LARGE SCALE GENOMIC DNA]</scope>
    <source>
        <strain evidence="10">skT11</strain>
    </source>
</reference>
<keyword evidence="6" id="KW-0472">Membrane</keyword>
<dbReference type="RefSeq" id="WP_173059128.1">
    <property type="nucleotide sequence ID" value="NZ_AP022853.1"/>
</dbReference>
<dbReference type="GO" id="GO:0015288">
    <property type="term" value="F:porin activity"/>
    <property type="evidence" value="ECO:0007669"/>
    <property type="project" value="TreeGrafter"/>
</dbReference>
<evidence type="ECO:0000256" key="2">
    <source>
        <dbReference type="ARBA" id="ARBA00007613"/>
    </source>
</evidence>
<evidence type="ECO:0000256" key="1">
    <source>
        <dbReference type="ARBA" id="ARBA00004442"/>
    </source>
</evidence>
<evidence type="ECO:0000313" key="9">
    <source>
        <dbReference type="EMBL" id="BCB25341.1"/>
    </source>
</evidence>
<dbReference type="InterPro" id="IPR010130">
    <property type="entry name" value="T1SS_OMP_TolC"/>
</dbReference>
<evidence type="ECO:0000256" key="3">
    <source>
        <dbReference type="ARBA" id="ARBA00022448"/>
    </source>
</evidence>
<dbReference type="InterPro" id="IPR003423">
    <property type="entry name" value="OMP_efflux"/>
</dbReference>
<keyword evidence="8" id="KW-0732">Signal</keyword>
<name>A0A6F8V883_9PROT</name>
<feature type="chain" id="PRO_5026299838" evidence="8">
    <location>
        <begin position="21"/>
        <end position="440"/>
    </location>
</feature>
<comment type="similarity">
    <text evidence="2">Belongs to the outer membrane factor (OMF) (TC 1.B.17) family.</text>
</comment>
<dbReference type="PANTHER" id="PTHR30026:SF20">
    <property type="entry name" value="OUTER MEMBRANE PROTEIN TOLC"/>
    <property type="match status" value="1"/>
</dbReference>
<dbReference type="GO" id="GO:0015562">
    <property type="term" value="F:efflux transmembrane transporter activity"/>
    <property type="evidence" value="ECO:0007669"/>
    <property type="project" value="InterPro"/>
</dbReference>
<keyword evidence="10" id="KW-1185">Reference proteome</keyword>
<feature type="signal peptide" evidence="8">
    <location>
        <begin position="1"/>
        <end position="20"/>
    </location>
</feature>
<comment type="subcellular location">
    <subcellularLocation>
        <location evidence="1">Cell outer membrane</location>
    </subcellularLocation>
</comment>
<protein>
    <submittedName>
        <fullName evidence="9">Outer membrane protein</fullName>
    </submittedName>
</protein>
<gene>
    <name evidence="9" type="ORF">SKTS_02270</name>
</gene>
<evidence type="ECO:0000256" key="4">
    <source>
        <dbReference type="ARBA" id="ARBA00022452"/>
    </source>
</evidence>
<proteinExistence type="inferred from homology"/>
<dbReference type="AlphaFoldDB" id="A0A6F8V883"/>
<sequence>MKRLASALLLSAAFASFAEASDLMDIYSQALTSDSALASAKAAYQAGQEKLPQGRALLLPSVNLSANSTWNKTDIQYRGPSSFAGGQRDYNSNGATLSLSQPIYRPQNWALYQEGKLQSAQAEIQYTTAQQDLILRVAQAYFDALLAQDAVALAKAQLQSISEQLAQAKMNFEVGTATITDTHEAQARYDLGTASEIAALNSLELKQRALERIIGKLPQSLAVLATSMPLQGPEPADMTKWVEAAEQNNLQVQIQRAAVEIANQEVARNRGGHHPTLDLVASYSDTGATGSSFGVGNDTKASAIGLQLNLPLYQGGAISSRVREAVANQEKARQDLEQTVRQTALTTREAYFGVTSGISQVKALEQALVSSQSSLDSTKLGLEVGVRTNVDVLNAQQQLYSTKSELYKARYNYLLSRLRLKSAAGTLAEDDLQQVNRWLK</sequence>
<evidence type="ECO:0000256" key="8">
    <source>
        <dbReference type="SAM" id="SignalP"/>
    </source>
</evidence>
<keyword evidence="3" id="KW-0813">Transport</keyword>
<keyword evidence="7" id="KW-0998">Cell outer membrane</keyword>
<accession>A0A6F8V883</accession>
<evidence type="ECO:0000313" key="10">
    <source>
        <dbReference type="Proteomes" id="UP000502260"/>
    </source>
</evidence>
<dbReference type="SUPFAM" id="SSF56954">
    <property type="entry name" value="Outer membrane efflux proteins (OEP)"/>
    <property type="match status" value="1"/>
</dbReference>
<evidence type="ECO:0000256" key="5">
    <source>
        <dbReference type="ARBA" id="ARBA00022692"/>
    </source>
</evidence>
<dbReference type="NCBIfam" id="TIGR01844">
    <property type="entry name" value="type_I_sec_TolC"/>
    <property type="match status" value="1"/>
</dbReference>
<dbReference type="PANTHER" id="PTHR30026">
    <property type="entry name" value="OUTER MEMBRANE PROTEIN TOLC"/>
    <property type="match status" value="1"/>
</dbReference>
<dbReference type="Proteomes" id="UP000502260">
    <property type="component" value="Chromosome"/>
</dbReference>
<dbReference type="InterPro" id="IPR051906">
    <property type="entry name" value="TolC-like"/>
</dbReference>